<dbReference type="AlphaFoldDB" id="A0A438C3J1"/>
<comment type="caution">
    <text evidence="2">The sequence shown here is derived from an EMBL/GenBank/DDBJ whole genome shotgun (WGS) entry which is preliminary data.</text>
</comment>
<proteinExistence type="predicted"/>
<name>A0A438C3J1_VITVI</name>
<organism evidence="2 3">
    <name type="scientific">Vitis vinifera</name>
    <name type="common">Grape</name>
    <dbReference type="NCBI Taxonomy" id="29760"/>
    <lineage>
        <taxon>Eukaryota</taxon>
        <taxon>Viridiplantae</taxon>
        <taxon>Streptophyta</taxon>
        <taxon>Embryophyta</taxon>
        <taxon>Tracheophyta</taxon>
        <taxon>Spermatophyta</taxon>
        <taxon>Magnoliopsida</taxon>
        <taxon>eudicotyledons</taxon>
        <taxon>Gunneridae</taxon>
        <taxon>Pentapetalae</taxon>
        <taxon>rosids</taxon>
        <taxon>Vitales</taxon>
        <taxon>Vitaceae</taxon>
        <taxon>Viteae</taxon>
        <taxon>Vitis</taxon>
    </lineage>
</organism>
<evidence type="ECO:0000313" key="2">
    <source>
        <dbReference type="EMBL" id="RVW17820.1"/>
    </source>
</evidence>
<dbReference type="EMBL" id="QGNW01002573">
    <property type="protein sequence ID" value="RVW17820.1"/>
    <property type="molecule type" value="Genomic_DNA"/>
</dbReference>
<reference evidence="2 3" key="1">
    <citation type="journal article" date="2018" name="PLoS Genet.">
        <title>Population sequencing reveals clonal diversity and ancestral inbreeding in the grapevine cultivar Chardonnay.</title>
        <authorList>
            <person name="Roach M.J."/>
            <person name="Johnson D.L."/>
            <person name="Bohlmann J."/>
            <person name="van Vuuren H.J."/>
            <person name="Jones S.J."/>
            <person name="Pretorius I.S."/>
            <person name="Schmidt S.A."/>
            <person name="Borneman A.R."/>
        </authorList>
    </citation>
    <scope>NUCLEOTIDE SEQUENCE [LARGE SCALE GENOMIC DNA]</scope>
    <source>
        <strain evidence="3">cv. Chardonnay</strain>
        <tissue evidence="2">Leaf</tissue>
    </source>
</reference>
<evidence type="ECO:0000256" key="1">
    <source>
        <dbReference type="SAM" id="MobiDB-lite"/>
    </source>
</evidence>
<feature type="region of interest" description="Disordered" evidence="1">
    <location>
        <begin position="1"/>
        <end position="67"/>
    </location>
</feature>
<gene>
    <name evidence="2" type="ORF">CK203_078605</name>
</gene>
<protein>
    <submittedName>
        <fullName evidence="2">Uncharacterized protein</fullName>
    </submittedName>
</protein>
<evidence type="ECO:0000313" key="3">
    <source>
        <dbReference type="Proteomes" id="UP000288805"/>
    </source>
</evidence>
<sequence>MEIEGRNHGVTIAKKPWHTKGHAGKSTGKPQNFKKKNGSDGRAFQTMSADSQGPQINSEKPNSQRNN</sequence>
<dbReference type="Proteomes" id="UP000288805">
    <property type="component" value="Unassembled WGS sequence"/>
</dbReference>
<feature type="compositionally biased region" description="Polar residues" evidence="1">
    <location>
        <begin position="45"/>
        <end position="67"/>
    </location>
</feature>
<accession>A0A438C3J1</accession>